<sequence length="211" mass="23031">MKSLVIWGCGGHGREVLHLCEQIGIEVMGFLDERPEYKGQIIDDIPVLGDLPDISSLQEKVRIVCAGVGSPRLKKRLVEKTKKSGFQFAETLVHPSVFMSKRNRLGVGNVICEGTILTTNVVIENFVIINRSVNISHDDRIEDYVTIAPGVQIAGNVTIQEGAYIGIGSSIREKTTIGPWSVIGGGSFVKEDVPEQTLYAGVPAKFKKNLL</sequence>
<comment type="caution">
    <text evidence="2">The sequence shown here is derived from an EMBL/GenBank/DDBJ whole genome shotgun (WGS) entry which is preliminary data.</text>
</comment>
<dbReference type="PANTHER" id="PTHR43300:SF7">
    <property type="entry name" value="UDP-N-ACETYLBACILLOSAMINE N-ACETYLTRANSFERASE"/>
    <property type="match status" value="1"/>
</dbReference>
<dbReference type="PANTHER" id="PTHR43300">
    <property type="entry name" value="ACETYLTRANSFERASE"/>
    <property type="match status" value="1"/>
</dbReference>
<gene>
    <name evidence="2" type="ORF">OB236_31070</name>
</gene>
<dbReference type="Gene3D" id="2.160.10.10">
    <property type="entry name" value="Hexapeptide repeat proteins"/>
    <property type="match status" value="1"/>
</dbReference>
<proteinExistence type="predicted"/>
<feature type="domain" description="PglD N-terminal" evidence="1">
    <location>
        <begin position="4"/>
        <end position="80"/>
    </location>
</feature>
<dbReference type="CDD" id="cd03360">
    <property type="entry name" value="LbH_AT_putative"/>
    <property type="match status" value="1"/>
</dbReference>
<organism evidence="2 3">
    <name type="scientific">Paenibacillus baimaensis</name>
    <dbReference type="NCBI Taxonomy" id="2982185"/>
    <lineage>
        <taxon>Bacteria</taxon>
        <taxon>Bacillati</taxon>
        <taxon>Bacillota</taxon>
        <taxon>Bacilli</taxon>
        <taxon>Bacillales</taxon>
        <taxon>Paenibacillaceae</taxon>
        <taxon>Paenibacillus</taxon>
    </lineage>
</organism>
<dbReference type="SUPFAM" id="SSF51161">
    <property type="entry name" value="Trimeric LpxA-like enzymes"/>
    <property type="match status" value="1"/>
</dbReference>
<accession>A0ABT2UPJ1</accession>
<protein>
    <submittedName>
        <fullName evidence="2">Acetyltransferase</fullName>
    </submittedName>
</protein>
<dbReference type="InterPro" id="IPR020019">
    <property type="entry name" value="AcTrfase_PglD-like"/>
</dbReference>
<dbReference type="Proteomes" id="UP001652445">
    <property type="component" value="Unassembled WGS sequence"/>
</dbReference>
<evidence type="ECO:0000313" key="3">
    <source>
        <dbReference type="Proteomes" id="UP001652445"/>
    </source>
</evidence>
<dbReference type="Gene3D" id="3.40.50.20">
    <property type="match status" value="1"/>
</dbReference>
<dbReference type="InterPro" id="IPR001451">
    <property type="entry name" value="Hexapep"/>
</dbReference>
<dbReference type="NCBIfam" id="TIGR03570">
    <property type="entry name" value="NeuD_NnaD"/>
    <property type="match status" value="1"/>
</dbReference>
<name>A0ABT2UPJ1_9BACL</name>
<dbReference type="EMBL" id="JAOQIO010000107">
    <property type="protein sequence ID" value="MCU6796575.1"/>
    <property type="molecule type" value="Genomic_DNA"/>
</dbReference>
<dbReference type="Pfam" id="PF17836">
    <property type="entry name" value="PglD_N"/>
    <property type="match status" value="1"/>
</dbReference>
<evidence type="ECO:0000259" key="1">
    <source>
        <dbReference type="Pfam" id="PF17836"/>
    </source>
</evidence>
<dbReference type="InterPro" id="IPR041561">
    <property type="entry name" value="PglD_N"/>
</dbReference>
<evidence type="ECO:0000313" key="2">
    <source>
        <dbReference type="EMBL" id="MCU6796575.1"/>
    </source>
</evidence>
<reference evidence="2 3" key="1">
    <citation type="submission" date="2022-09" db="EMBL/GenBank/DDBJ databases">
        <authorList>
            <person name="Han X.L."/>
            <person name="Wang Q."/>
            <person name="Lu T."/>
        </authorList>
    </citation>
    <scope>NUCLEOTIDE SEQUENCE [LARGE SCALE GENOMIC DNA]</scope>
    <source>
        <strain evidence="2 3">WQ 127069</strain>
    </source>
</reference>
<dbReference type="Pfam" id="PF00132">
    <property type="entry name" value="Hexapep"/>
    <property type="match status" value="1"/>
</dbReference>
<keyword evidence="3" id="KW-1185">Reference proteome</keyword>
<dbReference type="InterPro" id="IPR011004">
    <property type="entry name" value="Trimer_LpxA-like_sf"/>
</dbReference>
<dbReference type="InterPro" id="IPR050179">
    <property type="entry name" value="Trans_hexapeptide_repeat"/>
</dbReference>